<name>A0A7I7SV29_9MYCO</name>
<keyword evidence="1" id="KW-0732">Signal</keyword>
<gene>
    <name evidence="3" type="ORF">MSAR_30410</name>
</gene>
<sequence length="262" mass="26860">MDEHGITRLAAGISATTTTRTYPERRHDDMLLRFAAVAASVLLAAVGSAPSAFADPDPAPPADVNSAQGVPAADPGPPPDNGAVASAQPGIAKTQDGRTLTVVAKDETQLPVAPLTTSLSSRDWLVGATFTGTTTGSVNGGTLEVGYQIGCGVEMDKVKLNGGLTGILGNTNFGQTGVILAPSASVQIQGQIEVEPRPGTITNVAVDKKSFKGTQARVTIRDVHIKVDNCVGASSLRSYAVLTSSGPDDDDIVAYYGNAKVF</sequence>
<dbReference type="Gene3D" id="2.60.40.1650">
    <property type="entry name" value="Porin MspA (Ig-like beta-sandwich domain)"/>
    <property type="match status" value="2"/>
</dbReference>
<keyword evidence="4" id="KW-1185">Reference proteome</keyword>
<dbReference type="SUPFAM" id="SSF56959">
    <property type="entry name" value="Leukocidin-like"/>
    <property type="match status" value="1"/>
</dbReference>
<organism evidence="3 4">
    <name type="scientific">Mycolicibacterium sarraceniae</name>
    <dbReference type="NCBI Taxonomy" id="1534348"/>
    <lineage>
        <taxon>Bacteria</taxon>
        <taxon>Bacillati</taxon>
        <taxon>Actinomycetota</taxon>
        <taxon>Actinomycetes</taxon>
        <taxon>Mycobacteriales</taxon>
        <taxon>Mycobacteriaceae</taxon>
        <taxon>Mycolicibacterium</taxon>
    </lineage>
</organism>
<protein>
    <recommendedName>
        <fullName evidence="5">MspA protein</fullName>
    </recommendedName>
</protein>
<evidence type="ECO:0000313" key="3">
    <source>
        <dbReference type="EMBL" id="BBY59905.1"/>
    </source>
</evidence>
<dbReference type="Proteomes" id="UP000466445">
    <property type="component" value="Chromosome"/>
</dbReference>
<dbReference type="InterPro" id="IPR036435">
    <property type="entry name" value="Leukocidin/porin_MspA_sf"/>
</dbReference>
<feature type="region of interest" description="Disordered" evidence="2">
    <location>
        <begin position="53"/>
        <end position="90"/>
    </location>
</feature>
<dbReference type="InterPro" id="IPR015286">
    <property type="entry name" value="Porin_fam_mycobact-type"/>
</dbReference>
<dbReference type="EMBL" id="AP022595">
    <property type="protein sequence ID" value="BBY59905.1"/>
    <property type="molecule type" value="Genomic_DNA"/>
</dbReference>
<dbReference type="Pfam" id="PF09203">
    <property type="entry name" value="MspA"/>
    <property type="match status" value="1"/>
</dbReference>
<evidence type="ECO:0000256" key="1">
    <source>
        <dbReference type="ARBA" id="ARBA00022729"/>
    </source>
</evidence>
<evidence type="ECO:0000256" key="2">
    <source>
        <dbReference type="SAM" id="MobiDB-lite"/>
    </source>
</evidence>
<dbReference type="KEGG" id="msar:MSAR_30410"/>
<evidence type="ECO:0008006" key="5">
    <source>
        <dbReference type="Google" id="ProtNLM"/>
    </source>
</evidence>
<accession>A0A7I7SV29</accession>
<reference evidence="3 4" key="1">
    <citation type="journal article" date="2019" name="Emerg. Microbes Infect.">
        <title>Comprehensive subspecies identification of 175 nontuberculous mycobacteria species based on 7547 genomic profiles.</title>
        <authorList>
            <person name="Matsumoto Y."/>
            <person name="Kinjo T."/>
            <person name="Motooka D."/>
            <person name="Nabeya D."/>
            <person name="Jung N."/>
            <person name="Uechi K."/>
            <person name="Horii T."/>
            <person name="Iida T."/>
            <person name="Fujita J."/>
            <person name="Nakamura S."/>
        </authorList>
    </citation>
    <scope>NUCLEOTIDE SEQUENCE [LARGE SCALE GENOMIC DNA]</scope>
    <source>
        <strain evidence="3 4">JCM 30395</strain>
    </source>
</reference>
<proteinExistence type="predicted"/>
<dbReference type="AlphaFoldDB" id="A0A7I7SV29"/>
<evidence type="ECO:0000313" key="4">
    <source>
        <dbReference type="Proteomes" id="UP000466445"/>
    </source>
</evidence>